<dbReference type="Gene3D" id="3.40.309.10">
    <property type="entry name" value="Aldehyde Dehydrogenase, Chain A, domain 2"/>
    <property type="match status" value="1"/>
</dbReference>
<dbReference type="RefSeq" id="WP_377212365.1">
    <property type="nucleotide sequence ID" value="NZ_JBHTJV010000006.1"/>
</dbReference>
<dbReference type="PANTHER" id="PTHR43217">
    <property type="entry name" value="SUCCINATE SEMIALDEHYDE DEHYDROGENASE [NAD(P)+] SAD"/>
    <property type="match status" value="1"/>
</dbReference>
<keyword evidence="2" id="KW-0521">NADP</keyword>
<keyword evidence="3" id="KW-0560">Oxidoreductase</keyword>
<sequence>MKSQNPFTLEIEFSHEEMSDQAVSDALYRADIAFQDWRWRSFEDRAVVLNKAADLLDERRDRLAEIATREMGKRLSEAVSEVEKCAWVCRHYAEHAQAYLSDDQRDSDKDESYVRYFPLGVILAVMPWNFPFWQVFRFAAPTLMAGNVGLLKHASNVPQCAVEIERIFTDAGAPRGVFTTLMIGSSKVADVIANPVVKATSVTGSGPAGSAVAAQSGDEVKPSLLELGGSDPFIVMPSADIEKAVTTAVTARMINNGQSCIAAKRFIAHADIFDDFRDRFVEKVAAMKMGDPMKDGTDMGPLATQDIRNELAEQVEKSVKAGAKVLVGGGKGEMDGHFYQPTILTDIPDNSPAATEEFFGPVALLFKADSAQHAIVIANDSKFGLASSVWTTEPAEQDLFINRIEAGSTFVNSMSASDPRLPFGGIKVSGYGRELSREGILAFVNAKTIGITKG</sequence>
<dbReference type="CDD" id="cd07100">
    <property type="entry name" value="ALDH_SSADH1_GabD1"/>
    <property type="match status" value="1"/>
</dbReference>
<dbReference type="Proteomes" id="UP001597101">
    <property type="component" value="Unassembled WGS sequence"/>
</dbReference>
<dbReference type="InterPro" id="IPR015590">
    <property type="entry name" value="Aldehyde_DH_dom"/>
</dbReference>
<comment type="caution">
    <text evidence="5">The sequence shown here is derived from an EMBL/GenBank/DDBJ whole genome shotgun (WGS) entry which is preliminary data.</text>
</comment>
<evidence type="ECO:0000256" key="2">
    <source>
        <dbReference type="ARBA" id="ARBA00022857"/>
    </source>
</evidence>
<protein>
    <submittedName>
        <fullName evidence="5">NAD-dependent succinate-semialdehyde dehydrogenase</fullName>
    </submittedName>
</protein>
<dbReference type="Pfam" id="PF00171">
    <property type="entry name" value="Aldedh"/>
    <property type="match status" value="1"/>
</dbReference>
<evidence type="ECO:0000259" key="4">
    <source>
        <dbReference type="Pfam" id="PF00171"/>
    </source>
</evidence>
<feature type="domain" description="Aldehyde dehydrogenase" evidence="4">
    <location>
        <begin position="2"/>
        <end position="449"/>
    </location>
</feature>
<keyword evidence="6" id="KW-1185">Reference proteome</keyword>
<evidence type="ECO:0000256" key="3">
    <source>
        <dbReference type="ARBA" id="ARBA00023002"/>
    </source>
</evidence>
<gene>
    <name evidence="5" type="ORF">ACFQ14_08790</name>
</gene>
<dbReference type="InterPro" id="IPR047110">
    <property type="entry name" value="GABD/Sad-like"/>
</dbReference>
<evidence type="ECO:0000313" key="5">
    <source>
        <dbReference type="EMBL" id="MFD0916502.1"/>
    </source>
</evidence>
<dbReference type="Gene3D" id="3.40.605.10">
    <property type="entry name" value="Aldehyde Dehydrogenase, Chain A, domain 1"/>
    <property type="match status" value="1"/>
</dbReference>
<dbReference type="InterPro" id="IPR044148">
    <property type="entry name" value="ALDH_GabD1-like"/>
</dbReference>
<dbReference type="InterPro" id="IPR016163">
    <property type="entry name" value="Ald_DH_C"/>
</dbReference>
<evidence type="ECO:0000313" key="6">
    <source>
        <dbReference type="Proteomes" id="UP001597101"/>
    </source>
</evidence>
<dbReference type="EMBL" id="JBHTJV010000006">
    <property type="protein sequence ID" value="MFD0916502.1"/>
    <property type="molecule type" value="Genomic_DNA"/>
</dbReference>
<name>A0ABW3FDE8_9HYPH</name>
<dbReference type="InterPro" id="IPR016161">
    <property type="entry name" value="Ald_DH/histidinol_DH"/>
</dbReference>
<evidence type="ECO:0000256" key="1">
    <source>
        <dbReference type="ARBA" id="ARBA00009986"/>
    </source>
</evidence>
<reference evidence="6" key="1">
    <citation type="journal article" date="2019" name="Int. J. Syst. Evol. Microbiol.">
        <title>The Global Catalogue of Microorganisms (GCM) 10K type strain sequencing project: providing services to taxonomists for standard genome sequencing and annotation.</title>
        <authorList>
            <consortium name="The Broad Institute Genomics Platform"/>
            <consortium name="The Broad Institute Genome Sequencing Center for Infectious Disease"/>
            <person name="Wu L."/>
            <person name="Ma J."/>
        </authorList>
    </citation>
    <scope>NUCLEOTIDE SEQUENCE [LARGE SCALE GENOMIC DNA]</scope>
    <source>
        <strain evidence="6">CCUG 60023</strain>
    </source>
</reference>
<organism evidence="5 6">
    <name type="scientific">Pseudahrensia aquimaris</name>
    <dbReference type="NCBI Taxonomy" id="744461"/>
    <lineage>
        <taxon>Bacteria</taxon>
        <taxon>Pseudomonadati</taxon>
        <taxon>Pseudomonadota</taxon>
        <taxon>Alphaproteobacteria</taxon>
        <taxon>Hyphomicrobiales</taxon>
        <taxon>Ahrensiaceae</taxon>
        <taxon>Pseudahrensia</taxon>
    </lineage>
</organism>
<accession>A0ABW3FDE8</accession>
<proteinExistence type="inferred from homology"/>
<dbReference type="SUPFAM" id="SSF53720">
    <property type="entry name" value="ALDH-like"/>
    <property type="match status" value="1"/>
</dbReference>
<comment type="similarity">
    <text evidence="1">Belongs to the aldehyde dehydrogenase family.</text>
</comment>
<dbReference type="InterPro" id="IPR016162">
    <property type="entry name" value="Ald_DH_N"/>
</dbReference>
<dbReference type="PANTHER" id="PTHR43217:SF1">
    <property type="entry name" value="SUCCINATE SEMIALDEHYDE DEHYDROGENASE [NAD(P)+] SAD"/>
    <property type="match status" value="1"/>
</dbReference>